<reference evidence="1 2" key="1">
    <citation type="journal article" date="2011" name="J. Bacteriol.">
        <title>Complete genome and proteome of Acholeplasma laidlawii.</title>
        <authorList>
            <person name="Lazarev V.N."/>
            <person name="Levitskii S.A."/>
            <person name="Basovskii Y.I."/>
            <person name="Chukin M.M."/>
            <person name="Akopian T.A."/>
            <person name="Vereshchagin V.V."/>
            <person name="Kostrjukova E.S."/>
            <person name="Kovaleva G.Y."/>
            <person name="Kazanov M.D."/>
            <person name="Malko D.B."/>
            <person name="Vitreschak A.G."/>
            <person name="Sernova N.V."/>
            <person name="Gelfand M.S."/>
            <person name="Demina I.A."/>
            <person name="Serebryakova M.V."/>
            <person name="Galyamina M.A."/>
            <person name="Vtyurin N.N."/>
            <person name="Rogov S.I."/>
            <person name="Alexeev D.G."/>
            <person name="Ladygina V.G."/>
            <person name="Govorun V.M."/>
        </authorList>
    </citation>
    <scope>NUCLEOTIDE SEQUENCE [LARGE SCALE GENOMIC DNA]</scope>
    <source>
        <strain evidence="1 2">PG-8A</strain>
    </source>
</reference>
<dbReference type="Pfam" id="PF18952">
    <property type="entry name" value="DUF5696"/>
    <property type="match status" value="1"/>
</dbReference>
<dbReference type="STRING" id="441768.ACL_0275"/>
<accession>A9NEW9</accession>
<name>A9NEW9_ACHLI</name>
<dbReference type="AlphaFoldDB" id="A9NEW9"/>
<evidence type="ECO:0000313" key="2">
    <source>
        <dbReference type="Proteomes" id="UP000008558"/>
    </source>
</evidence>
<dbReference type="EMBL" id="CP000896">
    <property type="protein sequence ID" value="ABX80899.1"/>
    <property type="molecule type" value="Genomic_DNA"/>
</dbReference>
<sequence>MIFIKKHYIKLIIGFLGFALIAFVAIGVPLSKTTYAHQTTQSFDKEGFVEATKDSNPNKLVAENANYQLFLDETTSYFKVVDKASGYVWESNPSVEDDRLGTTPAAKNRQKATLEYNYYNEAGSVATSNNYALSISHPQGVKNDAGERTYQIRYVENGFQVLYVIGNIDITNLYFPRYISSELMESFDPDIRAELELFAYGQFDAELDAFFIQSYSTELARGVKTRLYRIFYETLGYTLEDIQEMNFEYGITEEAEQTEFEIAVEVKLESHGINAKIIRDSIVERNGRLSEISLYPMFGTAHMTVNNEDSQGYLFIPDGSGAIMEFNNGKTNQSAYRKRLYGMDLSQMPMKMAEQQQKISLPVFGMVKEENGFAAIITEGDAMAYVNADVSNRRDSYNRIYASFQIRETEQVILGSGFNQYGITLLTKDIVKTDFEVEFHFIKGLENNYAGIAKVYRDYLIENHGLTKTDHTNTIQLTAEFLGAFDKKDFFLGIPYTSLDSLTTFKQALEILDELETRGINDINVNYLGAANGGLVNQLYDRNTIPSVLGGKSEFVKFNDELTGRGIDLYQNVNFVSTKSYRGIFDESMYNTKRIRGSQSLLYGYHYPSLLPSSELPTGKNLDQYLLNPLYYQALYNKFSKEVYTNGLSLGMIGSQIVSNHDFNNTIYKQDALIIQKNLLETINEDMMISNPLGFAIPYATRFDSLPTETTLYGLIDYPVPFTQLVLSGYKDYTADSMNLSSNRSPRFQFLKALETGSNIKYTLSYDSSQKLLNTEHNQYMSTHYINWLDTIEAQVKELNTINISSGALIAHEKLANFNNVYKVGYSNNLEMIINYNLFSITVEGVTIPAMDYHITRGAA</sequence>
<dbReference type="OrthoDB" id="9793135at2"/>
<keyword evidence="2" id="KW-1185">Reference proteome</keyword>
<dbReference type="HOGENOM" id="CLU_014011_0_0_14"/>
<dbReference type="GeneID" id="41338460"/>
<dbReference type="Proteomes" id="UP000008558">
    <property type="component" value="Chromosome"/>
</dbReference>
<dbReference type="eggNOG" id="COG3420">
    <property type="taxonomic scope" value="Bacteria"/>
</dbReference>
<proteinExistence type="predicted"/>
<gene>
    <name evidence="1" type="ordered locus">ACL_0275</name>
</gene>
<dbReference type="KEGG" id="acl:ACL_0275"/>
<evidence type="ECO:0000313" key="1">
    <source>
        <dbReference type="EMBL" id="ABX80899.1"/>
    </source>
</evidence>
<dbReference type="RefSeq" id="WP_012242230.1">
    <property type="nucleotide sequence ID" value="NC_010163.1"/>
</dbReference>
<protein>
    <submittedName>
        <fullName evidence="1">Hypothetical surface-anchored protein</fullName>
    </submittedName>
</protein>
<dbReference type="InterPro" id="IPR043751">
    <property type="entry name" value="DUF5696"/>
</dbReference>
<organism evidence="1 2">
    <name type="scientific">Acholeplasma laidlawii (strain PG-8A)</name>
    <dbReference type="NCBI Taxonomy" id="441768"/>
    <lineage>
        <taxon>Bacteria</taxon>
        <taxon>Bacillati</taxon>
        <taxon>Mycoplasmatota</taxon>
        <taxon>Mollicutes</taxon>
        <taxon>Acholeplasmatales</taxon>
        <taxon>Acholeplasmataceae</taxon>
        <taxon>Acholeplasma</taxon>
    </lineage>
</organism>